<dbReference type="EMBL" id="GBXM01064643">
    <property type="protein sequence ID" value="JAH43934.1"/>
    <property type="molecule type" value="Transcribed_RNA"/>
</dbReference>
<sequence length="41" mass="4420">MCNLMGIVNMVCLLRSFLLSGASCFSGFQYSVSSSCGYMVL</sequence>
<feature type="signal peptide" evidence="1">
    <location>
        <begin position="1"/>
        <end position="24"/>
    </location>
</feature>
<keyword evidence="1" id="KW-0732">Signal</keyword>
<organism evidence="2">
    <name type="scientific">Anguilla anguilla</name>
    <name type="common">European freshwater eel</name>
    <name type="synonym">Muraena anguilla</name>
    <dbReference type="NCBI Taxonomy" id="7936"/>
    <lineage>
        <taxon>Eukaryota</taxon>
        <taxon>Metazoa</taxon>
        <taxon>Chordata</taxon>
        <taxon>Craniata</taxon>
        <taxon>Vertebrata</taxon>
        <taxon>Euteleostomi</taxon>
        <taxon>Actinopterygii</taxon>
        <taxon>Neopterygii</taxon>
        <taxon>Teleostei</taxon>
        <taxon>Anguilliformes</taxon>
        <taxon>Anguillidae</taxon>
        <taxon>Anguilla</taxon>
    </lineage>
</organism>
<protein>
    <submittedName>
        <fullName evidence="2">Uncharacterized protein</fullName>
    </submittedName>
</protein>
<dbReference type="AlphaFoldDB" id="A0A0E9SRE9"/>
<accession>A0A0E9SRE9</accession>
<proteinExistence type="predicted"/>
<reference evidence="2" key="1">
    <citation type="submission" date="2014-11" db="EMBL/GenBank/DDBJ databases">
        <authorList>
            <person name="Amaro Gonzalez C."/>
        </authorList>
    </citation>
    <scope>NUCLEOTIDE SEQUENCE</scope>
</reference>
<evidence type="ECO:0000256" key="1">
    <source>
        <dbReference type="SAM" id="SignalP"/>
    </source>
</evidence>
<reference evidence="2" key="2">
    <citation type="journal article" date="2015" name="Fish Shellfish Immunol.">
        <title>Early steps in the European eel (Anguilla anguilla)-Vibrio vulnificus interaction in the gills: Role of the RtxA13 toxin.</title>
        <authorList>
            <person name="Callol A."/>
            <person name="Pajuelo D."/>
            <person name="Ebbesson L."/>
            <person name="Teles M."/>
            <person name="MacKenzie S."/>
            <person name="Amaro C."/>
        </authorList>
    </citation>
    <scope>NUCLEOTIDE SEQUENCE</scope>
</reference>
<name>A0A0E9SRE9_ANGAN</name>
<evidence type="ECO:0000313" key="2">
    <source>
        <dbReference type="EMBL" id="JAH43934.1"/>
    </source>
</evidence>
<feature type="chain" id="PRO_5002432614" evidence="1">
    <location>
        <begin position="25"/>
        <end position="41"/>
    </location>
</feature>